<dbReference type="Pfam" id="PF00755">
    <property type="entry name" value="Carn_acyltransf"/>
    <property type="match status" value="2"/>
</dbReference>
<dbReference type="SUPFAM" id="SSF52777">
    <property type="entry name" value="CoA-dependent acyltransferases"/>
    <property type="match status" value="1"/>
</dbReference>
<evidence type="ECO:0000313" key="4">
    <source>
        <dbReference type="Proteomes" id="UP000285060"/>
    </source>
</evidence>
<dbReference type="Proteomes" id="UP000285060">
    <property type="component" value="Unassembled WGS sequence"/>
</dbReference>
<dbReference type="PANTHER" id="PTHR22589">
    <property type="entry name" value="CARNITINE O-ACYLTRANSFERASE"/>
    <property type="match status" value="1"/>
</dbReference>
<dbReference type="GO" id="GO:0005739">
    <property type="term" value="C:mitochondrion"/>
    <property type="evidence" value="ECO:0007669"/>
    <property type="project" value="TreeGrafter"/>
</dbReference>
<dbReference type="InterPro" id="IPR039551">
    <property type="entry name" value="Cho/carn_acyl_trans"/>
</dbReference>
<dbReference type="GO" id="GO:0009437">
    <property type="term" value="P:carnitine metabolic process"/>
    <property type="evidence" value="ECO:0007669"/>
    <property type="project" value="TreeGrafter"/>
</dbReference>
<dbReference type="InterPro" id="IPR023213">
    <property type="entry name" value="CAT-like_dom_sf"/>
</dbReference>
<dbReference type="FunFam" id="3.30.559.10:FF:000019">
    <property type="entry name" value="Carnitine acetyl transferase"/>
    <property type="match status" value="1"/>
</dbReference>
<accession>A0A418AGL4</accession>
<comment type="caution">
    <text evidence="3">The sequence shown here is derived from an EMBL/GenBank/DDBJ whole genome shotgun (WGS) entry which is preliminary data.</text>
</comment>
<dbReference type="AlphaFoldDB" id="A0A418AGL4"/>
<organism evidence="3 4">
    <name type="scientific">Aphanomyces invadans</name>
    <dbReference type="NCBI Taxonomy" id="157072"/>
    <lineage>
        <taxon>Eukaryota</taxon>
        <taxon>Sar</taxon>
        <taxon>Stramenopiles</taxon>
        <taxon>Oomycota</taxon>
        <taxon>Saprolegniomycetes</taxon>
        <taxon>Saprolegniales</taxon>
        <taxon>Verrucalvaceae</taxon>
        <taxon>Aphanomyces</taxon>
    </lineage>
</organism>
<dbReference type="VEuPathDB" id="FungiDB:H310_06166"/>
<feature type="domain" description="Choline/carnitine acyltransferase" evidence="2">
    <location>
        <begin position="168"/>
        <end position="260"/>
    </location>
</feature>
<proteinExistence type="inferred from homology"/>
<feature type="domain" description="Choline/carnitine acyltransferase" evidence="2">
    <location>
        <begin position="24"/>
        <end position="148"/>
    </location>
</feature>
<keyword evidence="4" id="KW-1185">Reference proteome</keyword>
<dbReference type="PANTHER" id="PTHR22589:SF29">
    <property type="entry name" value="MITOCHONDRIAL CARNITINE O-ACETYLTRANSFERASE-RELATED"/>
    <property type="match status" value="1"/>
</dbReference>
<evidence type="ECO:0000256" key="1">
    <source>
        <dbReference type="ARBA" id="ARBA00005232"/>
    </source>
</evidence>
<dbReference type="GO" id="GO:0004092">
    <property type="term" value="F:carnitine O-acetyltransferase activity"/>
    <property type="evidence" value="ECO:0007669"/>
    <property type="project" value="TreeGrafter"/>
</dbReference>
<gene>
    <name evidence="3" type="ORF">DYB32_010159</name>
</gene>
<name>A0A418AGL4_9STRA</name>
<protein>
    <recommendedName>
        <fullName evidence="2">Choline/carnitine acyltransferase domain-containing protein</fullName>
    </recommendedName>
</protein>
<comment type="similarity">
    <text evidence="1">Belongs to the carnitine/choline acetyltransferase family.</text>
</comment>
<dbReference type="EMBL" id="QUSY01002799">
    <property type="protein sequence ID" value="RHY19864.1"/>
    <property type="molecule type" value="Genomic_DNA"/>
</dbReference>
<sequence length="327" mass="36932">MDPQRGVDARHSVRTLDKRAVRHRRVSFAEARLSDLIVQNETRVLEFKTYGKSFITKHNCSPDAYVQIAFLAAYYLQYGTIVNQYEPAMTKRFLHGRTEAIRSMTAETKKFLELFVDASANLLEKTAALRAAVQAHSAMVKRCMNGQGRWDAVVWNEVDMEDAMHSLLGVERHLYALQQLHHIVSPGEPEPAFFRDDAWLKLGRSIISTSNCGNPSLRLFGFGPVVPEGFGIGYIIKDDGIQFCVASKHRQTQRYCDTLESYLVQMQNLLTKEEHVMFPNLAKSTRCHAGLGRQRSGSIEDTGYGFFDGGATDQRKVNKTPLVGRKL</sequence>
<dbReference type="InterPro" id="IPR000542">
    <property type="entry name" value="Carn_acyl_trans"/>
</dbReference>
<evidence type="ECO:0000259" key="2">
    <source>
        <dbReference type="Pfam" id="PF00755"/>
    </source>
</evidence>
<evidence type="ECO:0000313" key="3">
    <source>
        <dbReference type="EMBL" id="RHY19864.1"/>
    </source>
</evidence>
<dbReference type="Gene3D" id="3.30.559.10">
    <property type="entry name" value="Chloramphenicol acetyltransferase-like domain"/>
    <property type="match status" value="1"/>
</dbReference>
<reference evidence="3 4" key="1">
    <citation type="submission" date="2018-08" db="EMBL/GenBank/DDBJ databases">
        <title>Aphanomyces genome sequencing and annotation.</title>
        <authorList>
            <person name="Minardi D."/>
            <person name="Oidtmann B."/>
            <person name="Van Der Giezen M."/>
            <person name="Studholme D.J."/>
        </authorList>
    </citation>
    <scope>NUCLEOTIDE SEQUENCE [LARGE SCALE GENOMIC DNA]</scope>
    <source>
        <strain evidence="3 4">NJM0002</strain>
    </source>
</reference>